<proteinExistence type="predicted"/>
<comment type="caution">
    <text evidence="3">The sequence shown here is derived from an EMBL/GenBank/DDBJ whole genome shotgun (WGS) entry which is preliminary data.</text>
</comment>
<keyword evidence="2" id="KW-1133">Transmembrane helix</keyword>
<evidence type="ECO:0000313" key="3">
    <source>
        <dbReference type="EMBL" id="KKS45557.1"/>
    </source>
</evidence>
<accession>A0A0G0ZA08</accession>
<evidence type="ECO:0000256" key="2">
    <source>
        <dbReference type="SAM" id="Phobius"/>
    </source>
</evidence>
<gene>
    <name evidence="3" type="ORF">UV11_C0046G0002</name>
</gene>
<feature type="transmembrane region" description="Helical" evidence="2">
    <location>
        <begin position="158"/>
        <end position="189"/>
    </location>
</feature>
<feature type="transmembrane region" description="Helical" evidence="2">
    <location>
        <begin position="122"/>
        <end position="146"/>
    </location>
</feature>
<dbReference type="Proteomes" id="UP000034036">
    <property type="component" value="Unassembled WGS sequence"/>
</dbReference>
<evidence type="ECO:0000313" key="4">
    <source>
        <dbReference type="Proteomes" id="UP000034036"/>
    </source>
</evidence>
<reference evidence="3 4" key="1">
    <citation type="journal article" date="2015" name="Nature">
        <title>rRNA introns, odd ribosomes, and small enigmatic genomes across a large radiation of phyla.</title>
        <authorList>
            <person name="Brown C.T."/>
            <person name="Hug L.A."/>
            <person name="Thomas B.C."/>
            <person name="Sharon I."/>
            <person name="Castelle C.J."/>
            <person name="Singh A."/>
            <person name="Wilkins M.J."/>
            <person name="Williams K.H."/>
            <person name="Banfield J.F."/>
        </authorList>
    </citation>
    <scope>NUCLEOTIDE SEQUENCE [LARGE SCALE GENOMIC DNA]</scope>
</reference>
<keyword evidence="2" id="KW-0472">Membrane</keyword>
<protein>
    <submittedName>
        <fullName evidence="3">Uncharacterized protein</fullName>
    </submittedName>
</protein>
<name>A0A0G0ZA08_9BACT</name>
<dbReference type="AlphaFoldDB" id="A0A0G0ZA08"/>
<keyword evidence="1" id="KW-0175">Coiled coil</keyword>
<sequence length="224" mass="25158">MDQALVLNNEAIMREQERRRMELEQQRQLEVRTLYSKRAKIEEESSRVMEKLGQTVHAGTISAMVAPLIFSALIDFGYDPFMNWLLGAFTGLWVSFTAAINAIPIVGQLISIASVAMVPKVLIAWLTLQWVVGMLISGALNVYLNITGRITRFKAKVTYVIICIIIGNIPLVSLFPDKVIFFIISQITVMRRASKAKKKLENFKNLTNEEILALDDDIAALDNA</sequence>
<evidence type="ECO:0000256" key="1">
    <source>
        <dbReference type="SAM" id="Coils"/>
    </source>
</evidence>
<feature type="transmembrane region" description="Helical" evidence="2">
    <location>
        <begin position="84"/>
        <end position="110"/>
    </location>
</feature>
<feature type="transmembrane region" description="Helical" evidence="2">
    <location>
        <begin position="56"/>
        <end position="78"/>
    </location>
</feature>
<dbReference type="EMBL" id="LCDF01000046">
    <property type="protein sequence ID" value="KKS45557.1"/>
    <property type="molecule type" value="Genomic_DNA"/>
</dbReference>
<feature type="coiled-coil region" evidence="1">
    <location>
        <begin position="6"/>
        <end position="33"/>
    </location>
</feature>
<organism evidence="3 4">
    <name type="scientific">Candidatus Giovannonibacteria bacterium GW2011_GWF2_42_19</name>
    <dbReference type="NCBI Taxonomy" id="1618659"/>
    <lineage>
        <taxon>Bacteria</taxon>
        <taxon>Candidatus Giovannoniibacteriota</taxon>
    </lineage>
</organism>
<dbReference type="STRING" id="1618659.UV11_C0046G0002"/>
<keyword evidence="2" id="KW-0812">Transmembrane</keyword>